<dbReference type="PANTHER" id="PTHR23159">
    <property type="entry name" value="CENTROSOMAL PROTEIN 2"/>
    <property type="match status" value="1"/>
</dbReference>
<dbReference type="GO" id="GO:0060271">
    <property type="term" value="P:cilium assembly"/>
    <property type="evidence" value="ECO:0007669"/>
    <property type="project" value="TreeGrafter"/>
</dbReference>
<evidence type="ECO:0000256" key="1">
    <source>
        <dbReference type="ARBA" id="ARBA00023054"/>
    </source>
</evidence>
<dbReference type="InterPro" id="IPR055167">
    <property type="entry name" value="Rootletin-like_CC"/>
</dbReference>
<feature type="coiled-coil region" evidence="2">
    <location>
        <begin position="1166"/>
        <end position="1232"/>
    </location>
</feature>
<feature type="coiled-coil region" evidence="2">
    <location>
        <begin position="637"/>
        <end position="1083"/>
    </location>
</feature>
<sequence>SVSVQVLQYQTWCRELEQQVKAGGVSVLRENLAEVNTLLREHLDKASEVNSALKEDVGKLTVDWMRAREELEMKESEWRSERELYDSYLRGEHARLLGLWRQVVTFRRHFLEMKTATDRDLSELKAEQMRLSGSILVSCSRLNSCVQLRESIPLGKPVLKDQTEQQVEPKINQTAQEVIALQVMCDMEKKELQDRVMELSALLVQSQKQNEEKEKTMKTLNDTVEILVCFTFTWEIAQCLLSSLNTEVWLPQEKQGAVSASCFFQLSGATFPAPYCSFVLLPCLFLQALREELSARQDSNKLLLQQQRHQEEKCREVQQRLEQLEEKLSPSPPKSREELQEQLGLWEQEASCLRQSNAELQMKEESAQAEKAEQQDRLERARHEQELLVKDLAALEEKCSLLQSELVVKRQTLEKLQLQKDLLEQEKDEFAMALEKAERSVAELTGAQNKLNAERADLQAAAAKMSSINEALALDKVQLNKYVWQVSGVARDVPDVCLQLLLLLSLLRAALSLRLCASIFQIRALQDAVLQMEASQATRQKKLLKELEEARAQERSLRDSVHVLEAEVSELRVKLQSSEDRAEALATQCQQASGAHQETQSQLDKLLLDLHLMIRDSRVLGTWSSGKCGRLGEQHEWDRLQADKEKLEYEIKLLEESVTASETRANTAIDKNHSLEQELQTALSMLKIKNEEVQNQGKKMEILQKEAAETKALQEHLTHVTAMLSEREGEMKLYQEQMRMLEKQKEMHKTALNQVIKDITEKEQKTESQQEQIQELEKQREKQRIVLSKMSQELEEKDQEIRSQQELIRELEKQLELQNSAVSRVSKELEERHLEIKFQEEKIMILEQHGAVQVRNLLVDLDDMKGNLKEKRLELLSLTQQIQELEKEREDVKSLNASLEHLRTVLKDRESECDTQREELRLLQQHKEQQDRHLQELLGKVEIMTLSLSKKEQELESQQKQMQEVEEVMKMQLKTVRDQLEQTLATLKEKDRLMDIQKQQTRMELKEKEQEILSLRKQLQAKAILQKLEFAESSLEARHQEIVSLQEHVQDLREQKEVAGKQAKSLEQDLDKASQMLKKNHLELLKQTEQMNMFQLREESLKVALTSCQKQKDEDNDALRQKLQHVKEELKTLQNLPLRLTEKNEEVRHDGKQEFLKETFPEREGEIKAQSERKQIEAEIRALREDLQHVQQTLTKKDKEIKYQTDKVKYLKKTLIEREQELRRQSELLKELTLALRWKDEGETIKKQIQKLQKWEEEEVEKRKILQERDYLLQRQKEISQQLEAEREANDKELECVAATLKQRENRADEWRDNAQVVSAALSKSEMANGNLKKEITILQRMISERDTDQLHQQVGIGFDLQSTPASLNYSNGVSHGEVGLYPCQCRPAWVKQPLLQQAALSLWLELEAVSAPRAGTVGLQVLLPARACLSQALSLFQVSLLQSQLAQDRQHRQNYIESCARTSQELSDLHQELSCSFAAVLKEPKAAVLEEETRKLDRSLNLSSALTTLGLQSLERQPGHPRARPARSNDDLR</sequence>
<protein>
    <recommendedName>
        <fullName evidence="4">Rootletin-like coiled-coil domain-containing protein</fullName>
    </recommendedName>
</protein>
<organism evidence="5 6">
    <name type="scientific">Serinus canaria</name>
    <name type="common">Island canary</name>
    <name type="synonym">Fringilla canaria</name>
    <dbReference type="NCBI Taxonomy" id="9135"/>
    <lineage>
        <taxon>Eukaryota</taxon>
        <taxon>Metazoa</taxon>
        <taxon>Chordata</taxon>
        <taxon>Craniata</taxon>
        <taxon>Vertebrata</taxon>
        <taxon>Euteleostomi</taxon>
        <taxon>Archelosauria</taxon>
        <taxon>Archosauria</taxon>
        <taxon>Dinosauria</taxon>
        <taxon>Saurischia</taxon>
        <taxon>Theropoda</taxon>
        <taxon>Coelurosauria</taxon>
        <taxon>Aves</taxon>
        <taxon>Neognathae</taxon>
        <taxon>Neoaves</taxon>
        <taxon>Telluraves</taxon>
        <taxon>Australaves</taxon>
        <taxon>Passeriformes</taxon>
        <taxon>Passeroidea</taxon>
        <taxon>Fringillidae</taxon>
        <taxon>Carduelinae</taxon>
        <taxon>Serinus</taxon>
    </lineage>
</organism>
<keyword evidence="1 2" id="KW-0175">Coiled coil</keyword>
<accession>A0A8C9NBR2</accession>
<evidence type="ECO:0000313" key="5">
    <source>
        <dbReference type="Ensembl" id="ENSSCAP00000014771.1"/>
    </source>
</evidence>
<feature type="coiled-coil region" evidence="2">
    <location>
        <begin position="189"/>
        <end position="223"/>
    </location>
</feature>
<dbReference type="Proteomes" id="UP000694409">
    <property type="component" value="Unassembled WGS sequence"/>
</dbReference>
<dbReference type="Pfam" id="PF15035">
    <property type="entry name" value="Rootletin"/>
    <property type="match status" value="1"/>
</dbReference>
<reference evidence="5" key="2">
    <citation type="submission" date="2025-09" db="UniProtKB">
        <authorList>
            <consortium name="Ensembl"/>
        </authorList>
    </citation>
    <scope>IDENTIFICATION</scope>
</reference>
<dbReference type="PANTHER" id="PTHR23159:SF1">
    <property type="entry name" value="CENTROSOME-ASSOCIATED PROTEIN CEP250"/>
    <property type="match status" value="1"/>
</dbReference>
<dbReference type="Ensembl" id="ENSSCAT00000016561.1">
    <property type="protein sequence ID" value="ENSSCAP00000014771.1"/>
    <property type="gene ID" value="ENSSCAG00000010830.1"/>
</dbReference>
<feature type="coiled-coil region" evidence="2">
    <location>
        <begin position="1109"/>
        <end position="1136"/>
    </location>
</feature>
<evidence type="ECO:0000256" key="2">
    <source>
        <dbReference type="SAM" id="Coils"/>
    </source>
</evidence>
<dbReference type="GO" id="GO:0005813">
    <property type="term" value="C:centrosome"/>
    <property type="evidence" value="ECO:0007669"/>
    <property type="project" value="TreeGrafter"/>
</dbReference>
<evidence type="ECO:0000313" key="6">
    <source>
        <dbReference type="Proteomes" id="UP000694409"/>
    </source>
</evidence>
<proteinExistence type="predicted"/>
<reference evidence="5" key="1">
    <citation type="submission" date="2025-08" db="UniProtKB">
        <authorList>
            <consortium name="Ensembl"/>
        </authorList>
    </citation>
    <scope>IDENTIFICATION</scope>
</reference>
<keyword evidence="6" id="KW-1185">Reference proteome</keyword>
<feature type="domain" description="Rootletin-like coiled-coil" evidence="4">
    <location>
        <begin position="30"/>
        <end position="132"/>
    </location>
</feature>
<feature type="coiled-coil region" evidence="2">
    <location>
        <begin position="530"/>
        <end position="588"/>
    </location>
</feature>
<name>A0A8C9NBR2_SERCA</name>
<dbReference type="GeneTree" id="ENSGT00940000161056"/>
<dbReference type="GO" id="GO:0005814">
    <property type="term" value="C:centriole"/>
    <property type="evidence" value="ECO:0007669"/>
    <property type="project" value="TreeGrafter"/>
</dbReference>
<feature type="coiled-coil region" evidence="2">
    <location>
        <begin position="286"/>
        <end position="464"/>
    </location>
</feature>
<evidence type="ECO:0000259" key="4">
    <source>
        <dbReference type="Pfam" id="PF15035"/>
    </source>
</evidence>
<feature type="region of interest" description="Disordered" evidence="3">
    <location>
        <begin position="1512"/>
        <end position="1534"/>
    </location>
</feature>
<evidence type="ECO:0000256" key="3">
    <source>
        <dbReference type="SAM" id="MobiDB-lite"/>
    </source>
</evidence>